<dbReference type="InterPro" id="IPR007110">
    <property type="entry name" value="Ig-like_dom"/>
</dbReference>
<accession>C3YWU2</accession>
<dbReference type="EMBL" id="GG666561">
    <property type="protein sequence ID" value="EEN55336.1"/>
    <property type="molecule type" value="Genomic_DNA"/>
</dbReference>
<dbReference type="PANTHER" id="PTHR45842">
    <property type="entry name" value="SYNAPTIC ADHESION-LIKE MOLECULE SALM"/>
    <property type="match status" value="1"/>
</dbReference>
<evidence type="ECO:0000256" key="7">
    <source>
        <dbReference type="ARBA" id="ARBA00023136"/>
    </source>
</evidence>
<dbReference type="FunFam" id="3.80.10.10:FF:000082">
    <property type="entry name" value="Leucine-rich repeat-containing 24"/>
    <property type="match status" value="1"/>
</dbReference>
<dbReference type="InParanoid" id="C3YWU2"/>
<dbReference type="InterPro" id="IPR036179">
    <property type="entry name" value="Ig-like_dom_sf"/>
</dbReference>
<evidence type="ECO:0000256" key="5">
    <source>
        <dbReference type="ARBA" id="ARBA00022737"/>
    </source>
</evidence>
<dbReference type="eggNOG" id="KOG0619">
    <property type="taxonomic scope" value="Eukaryota"/>
</dbReference>
<evidence type="ECO:0000256" key="3">
    <source>
        <dbReference type="ARBA" id="ARBA00022692"/>
    </source>
</evidence>
<dbReference type="Pfam" id="PF13855">
    <property type="entry name" value="LRR_8"/>
    <property type="match status" value="3"/>
</dbReference>
<dbReference type="InterPro" id="IPR000372">
    <property type="entry name" value="LRRNT"/>
</dbReference>
<dbReference type="InterPro" id="IPR050467">
    <property type="entry name" value="LRFN"/>
</dbReference>
<dbReference type="AlphaFoldDB" id="C3YWU2"/>
<evidence type="ECO:0000256" key="6">
    <source>
        <dbReference type="ARBA" id="ARBA00022989"/>
    </source>
</evidence>
<dbReference type="Gene3D" id="3.80.10.10">
    <property type="entry name" value="Ribonuclease Inhibitor"/>
    <property type="match status" value="3"/>
</dbReference>
<dbReference type="InterPro" id="IPR032675">
    <property type="entry name" value="LRR_dom_sf"/>
</dbReference>
<evidence type="ECO:0000256" key="4">
    <source>
        <dbReference type="ARBA" id="ARBA00022729"/>
    </source>
</evidence>
<evidence type="ECO:0000256" key="2">
    <source>
        <dbReference type="ARBA" id="ARBA00022614"/>
    </source>
</evidence>
<dbReference type="InterPro" id="IPR003599">
    <property type="entry name" value="Ig_sub"/>
</dbReference>
<comment type="subcellular location">
    <subcellularLocation>
        <location evidence="1">Membrane</location>
        <topology evidence="1">Single-pass membrane protein</topology>
    </subcellularLocation>
</comment>
<dbReference type="Gene3D" id="2.60.40.10">
    <property type="entry name" value="Immunoglobulins"/>
    <property type="match status" value="1"/>
</dbReference>
<dbReference type="GO" id="GO:0016020">
    <property type="term" value="C:membrane"/>
    <property type="evidence" value="ECO:0007669"/>
    <property type="project" value="UniProtKB-SubCell"/>
</dbReference>
<dbReference type="InterPro" id="IPR000483">
    <property type="entry name" value="Cys-rich_flank_reg_C"/>
</dbReference>
<protein>
    <recommendedName>
        <fullName evidence="11">Ig-like domain-containing protein</fullName>
    </recommendedName>
</protein>
<dbReference type="InterPro" id="IPR003598">
    <property type="entry name" value="Ig_sub2"/>
</dbReference>
<dbReference type="FunFam" id="2.60.40.10:FF:000076">
    <property type="entry name" value="Leucine-rich repeat and Ig domain-containing 4"/>
    <property type="match status" value="1"/>
</dbReference>
<keyword evidence="7 10" id="KW-0472">Membrane</keyword>
<evidence type="ECO:0000256" key="9">
    <source>
        <dbReference type="ARBA" id="ARBA00023319"/>
    </source>
</evidence>
<evidence type="ECO:0000313" key="12">
    <source>
        <dbReference type="EMBL" id="EEN55336.1"/>
    </source>
</evidence>
<dbReference type="SMART" id="SM00408">
    <property type="entry name" value="IGc2"/>
    <property type="match status" value="1"/>
</dbReference>
<keyword evidence="4" id="KW-0732">Signal</keyword>
<dbReference type="SMART" id="SM00082">
    <property type="entry name" value="LRRCT"/>
    <property type="match status" value="1"/>
</dbReference>
<feature type="domain" description="Ig-like" evidence="11">
    <location>
        <begin position="443"/>
        <end position="530"/>
    </location>
</feature>
<dbReference type="SMART" id="SM00365">
    <property type="entry name" value="LRR_SD22"/>
    <property type="match status" value="4"/>
</dbReference>
<dbReference type="InterPro" id="IPR001611">
    <property type="entry name" value="Leu-rich_rpt"/>
</dbReference>
<keyword evidence="2" id="KW-0433">Leucine-rich repeat</keyword>
<dbReference type="Pfam" id="PF13927">
    <property type="entry name" value="Ig_3"/>
    <property type="match status" value="1"/>
</dbReference>
<keyword evidence="5" id="KW-0677">Repeat</keyword>
<dbReference type="SUPFAM" id="SSF48726">
    <property type="entry name" value="Immunoglobulin"/>
    <property type="match status" value="1"/>
</dbReference>
<dbReference type="SMART" id="SM00013">
    <property type="entry name" value="LRRNT"/>
    <property type="match status" value="1"/>
</dbReference>
<name>C3YWU2_BRAFL</name>
<gene>
    <name evidence="12" type="ORF">BRAFLDRAFT_64321</name>
</gene>
<evidence type="ECO:0000256" key="1">
    <source>
        <dbReference type="ARBA" id="ARBA00004167"/>
    </source>
</evidence>
<keyword evidence="9" id="KW-0393">Immunoglobulin domain</keyword>
<evidence type="ECO:0000259" key="11">
    <source>
        <dbReference type="PROSITE" id="PS50835"/>
    </source>
</evidence>
<keyword evidence="8" id="KW-1015">Disulfide bond</keyword>
<dbReference type="PROSITE" id="PS51450">
    <property type="entry name" value="LRR"/>
    <property type="match status" value="3"/>
</dbReference>
<organism>
    <name type="scientific">Branchiostoma floridae</name>
    <name type="common">Florida lancelet</name>
    <name type="synonym">Amphioxus</name>
    <dbReference type="NCBI Taxonomy" id="7739"/>
    <lineage>
        <taxon>Eukaryota</taxon>
        <taxon>Metazoa</taxon>
        <taxon>Chordata</taxon>
        <taxon>Cephalochordata</taxon>
        <taxon>Leptocardii</taxon>
        <taxon>Amphioxiformes</taxon>
        <taxon>Branchiostomatidae</taxon>
        <taxon>Branchiostoma</taxon>
    </lineage>
</organism>
<dbReference type="PROSITE" id="PS50835">
    <property type="entry name" value="IG_LIKE"/>
    <property type="match status" value="1"/>
</dbReference>
<dbReference type="PANTHER" id="PTHR45842:SF22">
    <property type="entry name" value="INSULIN-LIKE GROWTH FACTOR-BINDING PROTEIN COMPLEX ACID LABILE SUBUNIT ISOFORM X1"/>
    <property type="match status" value="1"/>
</dbReference>
<evidence type="ECO:0000256" key="10">
    <source>
        <dbReference type="SAM" id="Phobius"/>
    </source>
</evidence>
<evidence type="ECO:0000256" key="8">
    <source>
        <dbReference type="ARBA" id="ARBA00023157"/>
    </source>
</evidence>
<dbReference type="SMART" id="SM00369">
    <property type="entry name" value="LRR_TYP"/>
    <property type="match status" value="9"/>
</dbReference>
<dbReference type="InterPro" id="IPR013783">
    <property type="entry name" value="Ig-like_fold"/>
</dbReference>
<dbReference type="InterPro" id="IPR003591">
    <property type="entry name" value="Leu-rich_rpt_typical-subtyp"/>
</dbReference>
<dbReference type="FunFam" id="3.80.10.10:FF:001360">
    <property type="entry name" value="Uncharacterized protein"/>
    <property type="match status" value="1"/>
</dbReference>
<dbReference type="SMART" id="SM00409">
    <property type="entry name" value="IG"/>
    <property type="match status" value="1"/>
</dbReference>
<dbReference type="Pfam" id="PF00560">
    <property type="entry name" value="LRR_1"/>
    <property type="match status" value="1"/>
</dbReference>
<keyword evidence="6 10" id="KW-1133">Transmembrane helix</keyword>
<dbReference type="SUPFAM" id="SSF52058">
    <property type="entry name" value="L domain-like"/>
    <property type="match status" value="1"/>
</dbReference>
<dbReference type="PRINTS" id="PR00019">
    <property type="entry name" value="LEURICHRPT"/>
</dbReference>
<feature type="transmembrane region" description="Helical" evidence="10">
    <location>
        <begin position="561"/>
        <end position="583"/>
    </location>
</feature>
<keyword evidence="3 10" id="KW-0812">Transmembrane</keyword>
<proteinExistence type="predicted"/>
<reference evidence="12" key="1">
    <citation type="journal article" date="2008" name="Nature">
        <title>The amphioxus genome and the evolution of the chordate karyotype.</title>
        <authorList>
            <consortium name="US DOE Joint Genome Institute (JGI-PGF)"/>
            <person name="Putnam N.H."/>
            <person name="Butts T."/>
            <person name="Ferrier D.E.K."/>
            <person name="Furlong R.F."/>
            <person name="Hellsten U."/>
            <person name="Kawashima T."/>
            <person name="Robinson-Rechavi M."/>
            <person name="Shoguchi E."/>
            <person name="Terry A."/>
            <person name="Yu J.-K."/>
            <person name="Benito-Gutierrez E.L."/>
            <person name="Dubchak I."/>
            <person name="Garcia-Fernandez J."/>
            <person name="Gibson-Brown J.J."/>
            <person name="Grigoriev I.V."/>
            <person name="Horton A.C."/>
            <person name="de Jong P.J."/>
            <person name="Jurka J."/>
            <person name="Kapitonov V.V."/>
            <person name="Kohara Y."/>
            <person name="Kuroki Y."/>
            <person name="Lindquist E."/>
            <person name="Lucas S."/>
            <person name="Osoegawa K."/>
            <person name="Pennacchio L.A."/>
            <person name="Salamov A.A."/>
            <person name="Satou Y."/>
            <person name="Sauka-Spengler T."/>
            <person name="Schmutz J."/>
            <person name="Shin-I T."/>
            <person name="Toyoda A."/>
            <person name="Bronner-Fraser M."/>
            <person name="Fujiyama A."/>
            <person name="Holland L.Z."/>
            <person name="Holland P.W.H."/>
            <person name="Satoh N."/>
            <person name="Rokhsar D.S."/>
        </authorList>
    </citation>
    <scope>NUCLEOTIDE SEQUENCE [LARGE SCALE GENOMIC DNA]</scope>
    <source>
        <strain evidence="12">S238N-H82</strain>
        <tissue evidence="12">Testes</tissue>
    </source>
</reference>
<sequence length="716" mass="79551">MGIILQTFTARFCRLEVLNLTGYLYLQLEAGGSSGRLHANGKSSKQHEQKGWQEVDVGNSGLFAQRLPAIGPRESTRRERGEGVPRGAFCKHLRPAIKSYQAFYGADPLHDRTKMELTGVFLAVLALDSVLAVVGGADVCPEMCVCNDQNKVDCSNRGLDQIPQDMPYASTTLSLNDNQIKSIQEDQFVNLKSLEVLHLYANKLTDIHSKAFNGLTLLKRLILSQNQLKELPLGLFVGLENLVWLDISNNRLQTLPPMIFKDLFYLEYLEIWGNQLNYLPEETFKGLENLSLLMMGQNNFTRVPSLAFRYLPSLSTLKMDGLLLGRLDNEAFQYVTILRELYLGGNQIASIGNDTFRNLLKLESLDLSNNQLQTLTLSESALPKLRIFDLHDNPWMCDCRLLWLPGWLKGRSLADTVVTCGQPKPLQGRRLNNVALEDLTCPPPVIRVPPNRKSVKEGASIALPCEAKGDPPPTVRWITPNGKKVTSSNNDRMVVLDNGTLFISKATLDDRGDFTCIAENVNGQHDKATTKLWVKPKGGFMWSPTGGKTAPKKGETTSSRFLWTNVGIGIGSIVLCVVLLVVWKVMKKRKTHRDRNVDAKPMTMRNVTTVSGVSEVGSQYVNLPVGSGMVTIDRAGTIDRNHHRNIIDGTIDITQDEKPPYTITNADGLGLNHTTMNTFSMPDIHQHNNERINSSRSLTTFSTFDNAESGSMVATV</sequence>